<reference evidence="4" key="1">
    <citation type="submission" date="2017-04" db="EMBL/GenBank/DDBJ databases">
        <title>Plasmodium gonderi genome.</title>
        <authorList>
            <person name="Arisue N."/>
            <person name="Honma H."/>
            <person name="Kawai S."/>
            <person name="Tougan T."/>
            <person name="Tanabe K."/>
            <person name="Horii T."/>
        </authorList>
    </citation>
    <scope>NUCLEOTIDE SEQUENCE [LARGE SCALE GENOMIC DNA]</scope>
    <source>
        <strain evidence="4">ATCC 30045</strain>
    </source>
</reference>
<evidence type="ECO:0000313" key="4">
    <source>
        <dbReference type="Proteomes" id="UP000195521"/>
    </source>
</evidence>
<dbReference type="EMBL" id="BDQF01000013">
    <property type="protein sequence ID" value="GAW82440.1"/>
    <property type="molecule type" value="Genomic_DNA"/>
</dbReference>
<feature type="region of interest" description="Disordered" evidence="1">
    <location>
        <begin position="2346"/>
        <end position="2374"/>
    </location>
</feature>
<dbReference type="OMA" id="YIYAIID"/>
<feature type="region of interest" description="Disordered" evidence="1">
    <location>
        <begin position="1452"/>
        <end position="1471"/>
    </location>
</feature>
<dbReference type="RefSeq" id="XP_028545029.1">
    <property type="nucleotide sequence ID" value="XM_028689228.1"/>
</dbReference>
<evidence type="ECO:0000256" key="1">
    <source>
        <dbReference type="SAM" id="MobiDB-lite"/>
    </source>
</evidence>
<feature type="compositionally biased region" description="Basic and acidic residues" evidence="1">
    <location>
        <begin position="1458"/>
        <end position="1471"/>
    </location>
</feature>
<keyword evidence="4" id="KW-1185">Reference proteome</keyword>
<evidence type="ECO:0000256" key="2">
    <source>
        <dbReference type="SAM" id="Phobius"/>
    </source>
</evidence>
<comment type="caution">
    <text evidence="3">The sequence shown here is derived from an EMBL/GenBank/DDBJ whole genome shotgun (WGS) entry which is preliminary data.</text>
</comment>
<keyword evidence="2" id="KW-1133">Transmembrane helix</keyword>
<feature type="transmembrane region" description="Helical" evidence="2">
    <location>
        <begin position="2706"/>
        <end position="2726"/>
    </location>
</feature>
<gene>
    <name evidence="3" type="ORF">PGO_124380</name>
</gene>
<dbReference type="GeneID" id="39749177"/>
<feature type="region of interest" description="Disordered" evidence="1">
    <location>
        <begin position="2623"/>
        <end position="2643"/>
    </location>
</feature>
<feature type="compositionally biased region" description="Basic and acidic residues" evidence="1">
    <location>
        <begin position="2623"/>
        <end position="2632"/>
    </location>
</feature>
<feature type="transmembrane region" description="Helical" evidence="2">
    <location>
        <begin position="1410"/>
        <end position="1434"/>
    </location>
</feature>
<feature type="transmembrane region" description="Helical" evidence="2">
    <location>
        <begin position="783"/>
        <end position="803"/>
    </location>
</feature>
<protein>
    <submittedName>
        <fullName evidence="3">Uncharacterized protein</fullName>
    </submittedName>
</protein>
<feature type="compositionally biased region" description="Basic and acidic residues" evidence="1">
    <location>
        <begin position="157"/>
        <end position="168"/>
    </location>
</feature>
<evidence type="ECO:0000313" key="3">
    <source>
        <dbReference type="EMBL" id="GAW82440.1"/>
    </source>
</evidence>
<dbReference type="OrthoDB" id="372450at2759"/>
<feature type="compositionally biased region" description="Polar residues" evidence="1">
    <location>
        <begin position="2346"/>
        <end position="2368"/>
    </location>
</feature>
<dbReference type="Proteomes" id="UP000195521">
    <property type="component" value="Unassembled WGS sequence"/>
</dbReference>
<feature type="compositionally biased region" description="Basic and acidic residues" evidence="1">
    <location>
        <begin position="141"/>
        <end position="150"/>
    </location>
</feature>
<keyword evidence="2" id="KW-0472">Membrane</keyword>
<feature type="transmembrane region" description="Helical" evidence="2">
    <location>
        <begin position="727"/>
        <end position="743"/>
    </location>
</feature>
<accession>A0A1Y1JJM1</accession>
<feature type="region of interest" description="Disordered" evidence="1">
    <location>
        <begin position="2440"/>
        <end position="2462"/>
    </location>
</feature>
<feature type="region of interest" description="Disordered" evidence="1">
    <location>
        <begin position="135"/>
        <end position="174"/>
    </location>
</feature>
<name>A0A1Y1JJM1_PLAGO</name>
<proteinExistence type="predicted"/>
<sequence length="2851" mass="341039">MEIKNNKRNRIHNEDIKLNNKLRPNNNHKYDNLKKNILYNESNDKKNTDSNSNVLSNTYDNIYDEISSNYEDSVYKSNDDLTEFYLYKEINNHKYNNNLYDFYLSKFNSNLEEKNKFNESNVSFINNYSGVKNNPNCKVQDNGERDENERNQNLNENNREQKDRMREDCQDEGSNNYDCKDELVDLYDKENNKKKTELRKKYSDITFDSSEEIINGRTKSEHVTKKAEKIKRKKVEENDEKENVYNIYFNTLIKKFDYTISCYMFKKTNATHIYRKKILVLKKHFLIINKFKQNINNIYKVMHPDVYDISHSRYGNIYKSSNNIYKFSIYAKRLSKDDASSGSDNSNFFSLKKKKKKKKNNYKISNDGYHFNNEHIRLANQNVNVIIELINLMKIISTYGSIKKYMKILFFKYKKNVFLKNYELHYSSPKYFNVLKKFYKSIYANTYNYIYVNILKIKNIEQMKYNYIYAIIDVDNFLYYYKYEYNRDMFIPLYTDRQNKVIFYFYTDMDLYLGYIILQNYEIEKHIDFDLYKNVELNSTQIKTDFFLTKNNKCRNTSMYSSTSSNKTEKLFSSFCNKTSDEIPNDISLLNQKNIFFDKNYFFVRKLYNDQKKNIQKSSRYEPDSNDDNLYVHIFIYKSKNRFEYLLPSHNTTNALCNDENLSMTYNNFNNNYQLINLFLNNVKRTMQIKNRFNYIFDKINSIFEFKSFLISIISIIYIFFCSYYKNYIHIIILLTVGFMTYINNEKNYDFYKNVLYDFPIFYLFFPHKILCKISKKSNLYHLHTFVHIFILNRFPCFFQYLYKYYKSKCIYFFAYTPTYIGKYCNNNFLSKRSNENSRSRLSLGKLSKMKGSNRKGLDNVCDKSVAKKSTKGKDRQTMMDQLHTRTNVSNTVEHSRICNTNKICDMLSNSDSVNISPNTCKDSLLDTRKINLKKKKIDSNYKEINLTSRNVFDESNHCDNGNGKYEFVSVCCKTEGPYVEDLPYRENEVKNEKNPKMDKNVEVTEEDIYSERIPNCQSIQQIDEPEKNENKNDKILKNLRKYFKNKSSIYGETNNKEVGNNNGSNRYRDWNNTLLEGNSYSKGPQIISNNNEGINEDNNLYNKILKHSKIYHVINNNKQKLMDYYSVVGAGYQKFRSSDDITYFNMNNKKDKLNTCTLKNNPSDINPVLAGHIKKGERQIFSDNEDNKKKKKIYNGNSCIRNTLSHTEGKNHFDKNSSYMYKYNYNHYEKVENYSANLSINEIMLLDLEIKIMNHMKNNYYDSAVKEQIRRVQDDVKNGNNMVHRENCTNKEFCFEINNEKYWFDLSLYENGRYSHFQKLRENLERSNVNLYQYDYFLPANHHTVIQHSIYPMNEQYFVDKNTKTNNRKGTQGLYTNNDSDTRNSISKESVLCSIIEYFPSYFYNKVEIIYINLILIFMYFYCLFIITVHGGLNNDFPLFFYFLNKNKKKGKRGSKHREEKRENSEKNEELNKVEIKKKCEDKTYTSNLLFKSKRIFKNWKQKRKLNKNNIKIDLSKHLSSDASDDLKNENLSDQNKDSLLCKSRKNEEYKVITNKNISGIKQVLTTDLGQDYYRMHLMNCRNSKEFNLMNKRENHLINTLNPNSQQKLKKRNTPLISGSYNDQQQCVQILGSNIEEEIQVKKDNEEGVIRNNFHQFEVKNGFNWENNACSLLRRRHNSVNINKGNTNNNEENNSSIENPQHYYKNHNEWFMPFEKRPFEEMEIVTQEDDPQLMKNKLFVPNKIMKCKPFSMNELKDHCKNKLREYNIISQENYSIYKDQRDLSFEKRENINIVGESKKKAMNMFFGKLKDIKEEKLSQIKNMYKFEKNNNRIKKGFDIIKNKINSETGKDSFRINKTNLWSDIKNRKKKKYSRNSENEIDIYKHTETFDFQNSLPPAFNTDREIYKMDNSLQEKVQSGITKEEICMSNSFYVKNHPNNKHNIEYRNSRIKNNFLHKNFISSTYTYKEGKLEKERNEDFMDLKCNSNFMNYNKYDIEYINSSMNDEETKIFAKNNIHRTSFNSKRKELKNKIISYVRRKTNKKKNESYELTPMMLVEKELLNDQIYVGEENKLVNLINYEEDFCSKINNETDSINQEKEKNISFIKNNDELVSLKENKEKISVTPNLSNKHKNVVNSNTSLSISKRIIKRNQDYLKFYRNGYFSEYDIHRIIRCMEKTKFIHSGKMYKNIKKAKKKKNGKMKNQFNSKNNWLYQPKNDNGIMLDAFNESSFTCIKNETDNMLTIEQMNEVTNGTHNDLFSKKKKIFFSMKKKFLKFKNKNNFFKDKIIKMVNKKIIHFDNECDDKEICFNKNNLIDILDEQEKSASSMFKKNMFFRNTLEINNSNNAHNSAGENSYDNNSLDNNKSGTIKKKERERNDSYFKVIRSKINILNCSNRTYEMINEKKNTTDQQVCPNQIDKKDKTNSHLFNEQENINVNTSSTLKHSRSRDKRLCNNNNSNKGSYVHNNGSHMDLHEMNKYVNQNILRKKKEREKHTITMVINDYNKFLLKKKNYYSCLEKTNIYFKFYYNFLIFVINYFLIFTITYIYMNNIYNLFLCSKHLHFKAKKKERKKHTDFNNIVRIIYHKNVFSTNNNSINMSKHKNMYLKKNIFAQIFVQNKRQDIKASEKQDKNEEDVSSDSEQMKKTNIRNYNFNPSKYHEEIKDKRNILSLYKSAKSNIKLFMSKHMILNLYLEKFLNLFNHKNFNLTKIVISLMGYFSILLLPIKFHHLVIIKLLHMYYKGFSRRYYKNIVLNSILENINNVKINLKLYKPICSLNEEEFCALIEEINKTCNQNLNISQFKDIKDEYDLANIIMTNLNEFSEVKKIIRQEWNVNLLNNSPNDNTNVVNA</sequence>
<feature type="transmembrane region" description="Helical" evidence="2">
    <location>
        <begin position="2527"/>
        <end position="2549"/>
    </location>
</feature>
<organism evidence="3 4">
    <name type="scientific">Plasmodium gonderi</name>
    <dbReference type="NCBI Taxonomy" id="77519"/>
    <lineage>
        <taxon>Eukaryota</taxon>
        <taxon>Sar</taxon>
        <taxon>Alveolata</taxon>
        <taxon>Apicomplexa</taxon>
        <taxon>Aconoidasida</taxon>
        <taxon>Haemosporida</taxon>
        <taxon>Plasmodiidae</taxon>
        <taxon>Plasmodium</taxon>
        <taxon>Plasmodium (Plasmodium)</taxon>
    </lineage>
</organism>
<feature type="transmembrane region" description="Helical" evidence="2">
    <location>
        <begin position="700"/>
        <end position="721"/>
    </location>
</feature>
<keyword evidence="2" id="KW-0812">Transmembrane</keyword>